<feature type="region of interest" description="Disordered" evidence="6">
    <location>
        <begin position="94"/>
        <end position="113"/>
    </location>
</feature>
<evidence type="ECO:0000256" key="2">
    <source>
        <dbReference type="ARBA" id="ARBA00023015"/>
    </source>
</evidence>
<gene>
    <name evidence="8" type="ORF">CURHAP_LOCUS44914</name>
</gene>
<dbReference type="Pfam" id="PF02362">
    <property type="entry name" value="B3"/>
    <property type="match status" value="1"/>
</dbReference>
<dbReference type="PROSITE" id="PS50863">
    <property type="entry name" value="B3"/>
    <property type="match status" value="1"/>
</dbReference>
<dbReference type="EMBL" id="CAEKDK010000007">
    <property type="protein sequence ID" value="CAB4287097.1"/>
    <property type="molecule type" value="Genomic_DNA"/>
</dbReference>
<dbReference type="PANTHER" id="PTHR31140:SF70">
    <property type="entry name" value="B3 DOMAIN-CONTAINING PROTEIN OS11G0156000"/>
    <property type="match status" value="1"/>
</dbReference>
<dbReference type="InterPro" id="IPR044800">
    <property type="entry name" value="LEC2-like"/>
</dbReference>
<feature type="compositionally biased region" description="Low complexity" evidence="6">
    <location>
        <begin position="321"/>
        <end position="339"/>
    </location>
</feature>
<dbReference type="Proteomes" id="UP000507222">
    <property type="component" value="Unassembled WGS sequence"/>
</dbReference>
<feature type="region of interest" description="Disordered" evidence="6">
    <location>
        <begin position="382"/>
        <end position="428"/>
    </location>
</feature>
<keyword evidence="5" id="KW-0539">Nucleus</keyword>
<sequence length="454" mass="50333">MSINHFSSDHPETQWWPNTGHQQQQDPSRPHFLPQFYQDTHHHNYQAWLNSQEQPTPMSPTPPTPTTLNFNLNQNDAESDHANHLQHQLLLQSSPPLDDHDEENEPMFEKPLTPSDVGKLNRLVIPKQHAEKYFPLGGGDSGLLLSFEDESGKSWRFRYSYWNSSQSYVLTKGWSRYVKEKRLDAGDVVLFERRRSHTDRLFIGWRRRSAAATPSAHDSGPGATQVSGGAGESSGSGSVGGWTRMFYSAPHHNNNDGGSSYPAHQYHNHSVAPYPPDCLHAAGSGVQSMSQTTSSVGSSKILRLFGVNLECQQQADHESEPSTPDGSSSLSMSSSQGPTPHHHLYPRAAYDYGADQRFLPRWELHEKSPRIKIWEKGNQKEGGVVVGKDNRRDRHSASPSAAVKRENDGWGPPGGGKKSDGGGGGGGGDWWMDGWMDGWIVGWVEIVSGCVDLE</sequence>
<accession>A0A6J5VHH3</accession>
<proteinExistence type="predicted"/>
<dbReference type="AlphaFoldDB" id="A0A6J5VHH3"/>
<evidence type="ECO:0000256" key="6">
    <source>
        <dbReference type="SAM" id="MobiDB-lite"/>
    </source>
</evidence>
<dbReference type="GO" id="GO:0003677">
    <property type="term" value="F:DNA binding"/>
    <property type="evidence" value="ECO:0007669"/>
    <property type="project" value="UniProtKB-KW"/>
</dbReference>
<feature type="region of interest" description="Disordered" evidence="6">
    <location>
        <begin position="312"/>
        <end position="345"/>
    </location>
</feature>
<dbReference type="PANTHER" id="PTHR31140">
    <property type="entry name" value="B3 DOMAIN-CONTAINING TRANSCRIPTION FACTOR ABI3"/>
    <property type="match status" value="1"/>
</dbReference>
<feature type="region of interest" description="Disordered" evidence="6">
    <location>
        <begin position="1"/>
        <end position="35"/>
    </location>
</feature>
<keyword evidence="3" id="KW-0238">DNA-binding</keyword>
<feature type="region of interest" description="Disordered" evidence="6">
    <location>
        <begin position="52"/>
        <end position="74"/>
    </location>
</feature>
<evidence type="ECO:0000256" key="5">
    <source>
        <dbReference type="ARBA" id="ARBA00023242"/>
    </source>
</evidence>
<dbReference type="InterPro" id="IPR003340">
    <property type="entry name" value="B3_DNA-bd"/>
</dbReference>
<protein>
    <recommendedName>
        <fullName evidence="7">TF-B3 domain-containing protein</fullName>
    </recommendedName>
</protein>
<feature type="region of interest" description="Disordered" evidence="6">
    <location>
        <begin position="212"/>
        <end position="237"/>
    </location>
</feature>
<dbReference type="SMART" id="SM01019">
    <property type="entry name" value="B3"/>
    <property type="match status" value="1"/>
</dbReference>
<organism evidence="8 9">
    <name type="scientific">Prunus armeniaca</name>
    <name type="common">Apricot</name>
    <name type="synonym">Armeniaca vulgaris</name>
    <dbReference type="NCBI Taxonomy" id="36596"/>
    <lineage>
        <taxon>Eukaryota</taxon>
        <taxon>Viridiplantae</taxon>
        <taxon>Streptophyta</taxon>
        <taxon>Embryophyta</taxon>
        <taxon>Tracheophyta</taxon>
        <taxon>Spermatophyta</taxon>
        <taxon>Magnoliopsida</taxon>
        <taxon>eudicotyledons</taxon>
        <taxon>Gunneridae</taxon>
        <taxon>Pentapetalae</taxon>
        <taxon>rosids</taxon>
        <taxon>fabids</taxon>
        <taxon>Rosales</taxon>
        <taxon>Rosaceae</taxon>
        <taxon>Amygdaloideae</taxon>
        <taxon>Amygdaleae</taxon>
        <taxon>Prunus</taxon>
    </lineage>
</organism>
<feature type="compositionally biased region" description="Gly residues" evidence="6">
    <location>
        <begin position="411"/>
        <end position="428"/>
    </location>
</feature>
<keyword evidence="2" id="KW-0805">Transcription regulation</keyword>
<name>A0A6J5VHH3_PRUAR</name>
<evidence type="ECO:0000256" key="4">
    <source>
        <dbReference type="ARBA" id="ARBA00023163"/>
    </source>
</evidence>
<comment type="subcellular location">
    <subcellularLocation>
        <location evidence="1">Nucleus</location>
    </subcellularLocation>
</comment>
<evidence type="ECO:0000256" key="1">
    <source>
        <dbReference type="ARBA" id="ARBA00004123"/>
    </source>
</evidence>
<feature type="compositionally biased region" description="Polar residues" evidence="6">
    <location>
        <begin position="15"/>
        <end position="27"/>
    </location>
</feature>
<reference evidence="8 9" key="1">
    <citation type="submission" date="2020-05" db="EMBL/GenBank/DDBJ databases">
        <authorList>
            <person name="Campoy J."/>
            <person name="Schneeberger K."/>
            <person name="Spophaly S."/>
        </authorList>
    </citation>
    <scope>NUCLEOTIDE SEQUENCE [LARGE SCALE GENOMIC DNA]</scope>
    <source>
        <strain evidence="8">PruArmRojPasFocal</strain>
    </source>
</reference>
<dbReference type="InterPro" id="IPR015300">
    <property type="entry name" value="DNA-bd_pseudobarrel_sf"/>
</dbReference>
<dbReference type="Gene3D" id="2.40.330.10">
    <property type="entry name" value="DNA-binding pseudobarrel domain"/>
    <property type="match status" value="1"/>
</dbReference>
<keyword evidence="4" id="KW-0804">Transcription</keyword>
<evidence type="ECO:0000256" key="3">
    <source>
        <dbReference type="ARBA" id="ARBA00023125"/>
    </source>
</evidence>
<dbReference type="CDD" id="cd10017">
    <property type="entry name" value="B3_DNA"/>
    <property type="match status" value="1"/>
</dbReference>
<evidence type="ECO:0000313" key="8">
    <source>
        <dbReference type="EMBL" id="CAB4287097.1"/>
    </source>
</evidence>
<dbReference type="GO" id="GO:0003700">
    <property type="term" value="F:DNA-binding transcription factor activity"/>
    <property type="evidence" value="ECO:0007669"/>
    <property type="project" value="InterPro"/>
</dbReference>
<dbReference type="SUPFAM" id="SSF101936">
    <property type="entry name" value="DNA-binding pseudobarrel domain"/>
    <property type="match status" value="1"/>
</dbReference>
<feature type="compositionally biased region" description="Gly residues" evidence="6">
    <location>
        <begin position="228"/>
        <end position="237"/>
    </location>
</feature>
<evidence type="ECO:0000313" key="9">
    <source>
        <dbReference type="Proteomes" id="UP000507222"/>
    </source>
</evidence>
<feature type="domain" description="TF-B3" evidence="7">
    <location>
        <begin position="108"/>
        <end position="209"/>
    </location>
</feature>
<dbReference type="GO" id="GO:0005634">
    <property type="term" value="C:nucleus"/>
    <property type="evidence" value="ECO:0007669"/>
    <property type="project" value="UniProtKB-SubCell"/>
</dbReference>
<evidence type="ECO:0000259" key="7">
    <source>
        <dbReference type="PROSITE" id="PS50863"/>
    </source>
</evidence>